<sequence length="263" mass="28836">MRVISRLISVRPALRFTCAVLLACAAAGCAKLAAVDHDALWKIVYLQCVPAAEAGSHNYGQCTSVDLQRRYAILKDISGRAQHLLIPTDRVTGIESPQILEAGAPTYWADAWTSRRYVEASLGKSLKQPLADDQIGIEINSEYRRSQDQLHLHIDCMRADVTDALARHRDDAPGTWRWDTIDGKRYRIMRVTSLTDASDPFRLVARDQIGPQAMALQTILVTGAGPSAPTDGWLVLNSDLDMTGGTGTAEGLLDHACRIVSRD</sequence>
<evidence type="ECO:0000256" key="5">
    <source>
        <dbReference type="ARBA" id="ARBA00006435"/>
    </source>
</evidence>
<comment type="catalytic activity">
    <reaction evidence="1">
        <text>a CDP-1,2-diacyl-sn-glycerol + H2O = a 1,2-diacyl-sn-glycero-3-phosphate + CMP + 2 H(+)</text>
        <dbReference type="Rhea" id="RHEA:15221"/>
        <dbReference type="ChEBI" id="CHEBI:15377"/>
        <dbReference type="ChEBI" id="CHEBI:15378"/>
        <dbReference type="ChEBI" id="CHEBI:58332"/>
        <dbReference type="ChEBI" id="CHEBI:58608"/>
        <dbReference type="ChEBI" id="CHEBI:60377"/>
        <dbReference type="EC" id="3.6.1.26"/>
    </reaction>
</comment>
<evidence type="ECO:0000313" key="20">
    <source>
        <dbReference type="EMBL" id="SFH92879.1"/>
    </source>
</evidence>
<keyword evidence="15" id="KW-0594">Phospholipid biosynthesis</keyword>
<reference evidence="20 21" key="1">
    <citation type="submission" date="2016-10" db="EMBL/GenBank/DDBJ databases">
        <authorList>
            <person name="de Groot N.N."/>
        </authorList>
    </citation>
    <scope>NUCLEOTIDE SEQUENCE [LARGE SCALE GENOMIC DNA]</scope>
    <source>
        <strain evidence="20 21">LMG 23650</strain>
    </source>
</reference>
<dbReference type="AlphaFoldDB" id="A0A1I3E1Z1"/>
<name>A0A1I3E1Z1_9BURK</name>
<keyword evidence="21" id="KW-1185">Reference proteome</keyword>
<keyword evidence="9" id="KW-0444">Lipid biosynthesis</keyword>
<evidence type="ECO:0000256" key="18">
    <source>
        <dbReference type="ARBA" id="ARBA00032892"/>
    </source>
</evidence>
<dbReference type="InterPro" id="IPR003763">
    <property type="entry name" value="CDP-diacylglyc_Pase"/>
</dbReference>
<evidence type="ECO:0000256" key="13">
    <source>
        <dbReference type="ARBA" id="ARBA00023098"/>
    </source>
</evidence>
<organism evidence="20 21">
    <name type="scientific">Paraburkholderia megapolitana</name>
    <dbReference type="NCBI Taxonomy" id="420953"/>
    <lineage>
        <taxon>Bacteria</taxon>
        <taxon>Pseudomonadati</taxon>
        <taxon>Pseudomonadota</taxon>
        <taxon>Betaproteobacteria</taxon>
        <taxon>Burkholderiales</taxon>
        <taxon>Burkholderiaceae</taxon>
        <taxon>Paraburkholderia</taxon>
    </lineage>
</organism>
<feature type="signal peptide" evidence="19">
    <location>
        <begin position="1"/>
        <end position="33"/>
    </location>
</feature>
<evidence type="ECO:0000256" key="15">
    <source>
        <dbReference type="ARBA" id="ARBA00023209"/>
    </source>
</evidence>
<keyword evidence="14" id="KW-0472">Membrane</keyword>
<gene>
    <name evidence="20" type="ORF">SAMN05192543_101640</name>
</gene>
<dbReference type="OrthoDB" id="481399at2"/>
<feature type="chain" id="PRO_5011572363" description="CDP-diacylglycerol pyrophosphatase" evidence="19">
    <location>
        <begin position="34"/>
        <end position="263"/>
    </location>
</feature>
<keyword evidence="16" id="KW-1208">Phospholipid metabolism</keyword>
<dbReference type="EC" id="3.6.1.26" evidence="6"/>
<evidence type="ECO:0000256" key="7">
    <source>
        <dbReference type="ARBA" id="ARBA00019608"/>
    </source>
</evidence>
<dbReference type="PROSITE" id="PS51257">
    <property type="entry name" value="PROKAR_LIPOPROTEIN"/>
    <property type="match status" value="1"/>
</dbReference>
<evidence type="ECO:0000256" key="9">
    <source>
        <dbReference type="ARBA" id="ARBA00022516"/>
    </source>
</evidence>
<evidence type="ECO:0000256" key="8">
    <source>
        <dbReference type="ARBA" id="ARBA00022475"/>
    </source>
</evidence>
<evidence type="ECO:0000256" key="3">
    <source>
        <dbReference type="ARBA" id="ARBA00004927"/>
    </source>
</evidence>
<protein>
    <recommendedName>
        <fullName evidence="7">CDP-diacylglycerol pyrophosphatase</fullName>
        <ecNumber evidence="6">3.6.1.26</ecNumber>
    </recommendedName>
    <alternativeName>
        <fullName evidence="17">CDP-diacylglycerol phosphatidylhydrolase</fullName>
    </alternativeName>
    <alternativeName>
        <fullName evidence="18">CDP-diglyceride hydrolase</fullName>
    </alternativeName>
</protein>
<proteinExistence type="inferred from homology"/>
<dbReference type="GO" id="GO:0008715">
    <property type="term" value="F:CDP-diacylglycerol diphosphatase activity"/>
    <property type="evidence" value="ECO:0007669"/>
    <property type="project" value="UniProtKB-EC"/>
</dbReference>
<dbReference type="Gene3D" id="3.30.428.30">
    <property type="entry name" value="HIT family - CDH-like"/>
    <property type="match status" value="1"/>
</dbReference>
<keyword evidence="10" id="KW-0812">Transmembrane</keyword>
<evidence type="ECO:0000256" key="6">
    <source>
        <dbReference type="ARBA" id="ARBA00012375"/>
    </source>
</evidence>
<dbReference type="GO" id="GO:0005886">
    <property type="term" value="C:plasma membrane"/>
    <property type="evidence" value="ECO:0007669"/>
    <property type="project" value="UniProtKB-SubCell"/>
</dbReference>
<dbReference type="SUPFAM" id="SSF54197">
    <property type="entry name" value="HIT-like"/>
    <property type="match status" value="1"/>
</dbReference>
<dbReference type="Pfam" id="PF02611">
    <property type="entry name" value="CDH"/>
    <property type="match status" value="1"/>
</dbReference>
<comment type="pathway">
    <text evidence="3">Phospholipid metabolism; CDP-diacylglycerol degradation; phosphatidate from CDP-diacylglycerol: step 1/1.</text>
</comment>
<dbReference type="GO" id="GO:0046342">
    <property type="term" value="P:CDP-diacylglycerol catabolic process"/>
    <property type="evidence" value="ECO:0007669"/>
    <property type="project" value="UniProtKB-UniPathway"/>
</dbReference>
<evidence type="ECO:0000256" key="17">
    <source>
        <dbReference type="ARBA" id="ARBA00032888"/>
    </source>
</evidence>
<dbReference type="GO" id="GO:0008654">
    <property type="term" value="P:phospholipid biosynthetic process"/>
    <property type="evidence" value="ECO:0007669"/>
    <property type="project" value="UniProtKB-KW"/>
</dbReference>
<dbReference type="PIRSF" id="PIRSF001273">
    <property type="entry name" value="CDH"/>
    <property type="match status" value="1"/>
</dbReference>
<dbReference type="UniPathway" id="UPA00609">
    <property type="reaction ID" value="UER00664"/>
</dbReference>
<keyword evidence="11" id="KW-0378">Hydrolase</keyword>
<evidence type="ECO:0000256" key="4">
    <source>
        <dbReference type="ARBA" id="ARBA00005189"/>
    </source>
</evidence>
<keyword evidence="8" id="KW-1003">Cell membrane</keyword>
<evidence type="ECO:0000256" key="19">
    <source>
        <dbReference type="SAM" id="SignalP"/>
    </source>
</evidence>
<dbReference type="STRING" id="420953.SAMN05192543_101640"/>
<keyword evidence="19" id="KW-0732">Signal</keyword>
<comment type="subcellular location">
    <subcellularLocation>
        <location evidence="2">Cell membrane</location>
        <topology evidence="2">Single-pass membrane protein</topology>
    </subcellularLocation>
</comment>
<evidence type="ECO:0000256" key="1">
    <source>
        <dbReference type="ARBA" id="ARBA00001007"/>
    </source>
</evidence>
<evidence type="ECO:0000256" key="16">
    <source>
        <dbReference type="ARBA" id="ARBA00023264"/>
    </source>
</evidence>
<comment type="similarity">
    <text evidence="5">Belongs to the Cdh family.</text>
</comment>
<keyword evidence="13" id="KW-0443">Lipid metabolism</keyword>
<dbReference type="InterPro" id="IPR036265">
    <property type="entry name" value="HIT-like_sf"/>
</dbReference>
<evidence type="ECO:0000256" key="2">
    <source>
        <dbReference type="ARBA" id="ARBA00004162"/>
    </source>
</evidence>
<evidence type="ECO:0000256" key="12">
    <source>
        <dbReference type="ARBA" id="ARBA00022989"/>
    </source>
</evidence>
<evidence type="ECO:0000256" key="11">
    <source>
        <dbReference type="ARBA" id="ARBA00022801"/>
    </source>
</evidence>
<evidence type="ECO:0000313" key="21">
    <source>
        <dbReference type="Proteomes" id="UP000199548"/>
    </source>
</evidence>
<accession>A0A1I3E1Z1</accession>
<dbReference type="Proteomes" id="UP000199548">
    <property type="component" value="Unassembled WGS sequence"/>
</dbReference>
<evidence type="ECO:0000256" key="14">
    <source>
        <dbReference type="ARBA" id="ARBA00023136"/>
    </source>
</evidence>
<keyword evidence="12" id="KW-1133">Transmembrane helix</keyword>
<comment type="pathway">
    <text evidence="4">Lipid metabolism.</text>
</comment>
<dbReference type="EMBL" id="FOQU01000001">
    <property type="protein sequence ID" value="SFH92879.1"/>
    <property type="molecule type" value="Genomic_DNA"/>
</dbReference>
<evidence type="ECO:0000256" key="10">
    <source>
        <dbReference type="ARBA" id="ARBA00022692"/>
    </source>
</evidence>